<keyword evidence="14" id="KW-1185">Reference proteome</keyword>
<feature type="transmembrane region" description="Helical" evidence="11">
    <location>
        <begin position="137"/>
        <end position="163"/>
    </location>
</feature>
<dbReference type="SMART" id="SM00020">
    <property type="entry name" value="Tryp_SPc"/>
    <property type="match status" value="1"/>
</dbReference>
<keyword evidence="4 11" id="KW-0812">Transmembrane</keyword>
<proteinExistence type="inferred from homology"/>
<dbReference type="InterPro" id="IPR004031">
    <property type="entry name" value="PMP22/EMP/MP20/Claudin"/>
</dbReference>
<evidence type="ECO:0000256" key="9">
    <source>
        <dbReference type="ARBA" id="ARBA00023157"/>
    </source>
</evidence>
<evidence type="ECO:0000313" key="13">
    <source>
        <dbReference type="EMBL" id="CAG2199263.1"/>
    </source>
</evidence>
<dbReference type="GO" id="GO:0005615">
    <property type="term" value="C:extracellular space"/>
    <property type="evidence" value="ECO:0007669"/>
    <property type="project" value="TreeGrafter"/>
</dbReference>
<evidence type="ECO:0000256" key="2">
    <source>
        <dbReference type="ARBA" id="ARBA00007111"/>
    </source>
</evidence>
<feature type="domain" description="Peptidase S1" evidence="12">
    <location>
        <begin position="135"/>
        <end position="416"/>
    </location>
</feature>
<accession>A0A8S3QX10</accession>
<dbReference type="PANTHER" id="PTHR24264">
    <property type="entry name" value="TRYPSIN-RELATED"/>
    <property type="match status" value="1"/>
</dbReference>
<dbReference type="Pfam" id="PF13903">
    <property type="entry name" value="Claudin_2"/>
    <property type="match status" value="1"/>
</dbReference>
<evidence type="ECO:0000256" key="10">
    <source>
        <dbReference type="ARBA" id="ARBA00024195"/>
    </source>
</evidence>
<evidence type="ECO:0000259" key="12">
    <source>
        <dbReference type="PROSITE" id="PS50240"/>
    </source>
</evidence>
<comment type="caution">
    <text evidence="13">The sequence shown here is derived from an EMBL/GenBank/DDBJ whole genome shotgun (WGS) entry which is preliminary data.</text>
</comment>
<feature type="transmembrane region" description="Helical" evidence="11">
    <location>
        <begin position="109"/>
        <end position="130"/>
    </location>
</feature>
<dbReference type="PROSITE" id="PS50240">
    <property type="entry name" value="TRYPSIN_DOM"/>
    <property type="match status" value="1"/>
</dbReference>
<dbReference type="Gene3D" id="2.40.10.10">
    <property type="entry name" value="Trypsin-like serine proteases"/>
    <property type="match status" value="2"/>
</dbReference>
<dbReference type="Proteomes" id="UP000683360">
    <property type="component" value="Unassembled WGS sequence"/>
</dbReference>
<dbReference type="PRINTS" id="PR01792">
    <property type="entry name" value="VDCCGAMMA"/>
</dbReference>
<feature type="transmembrane region" description="Helical" evidence="11">
    <location>
        <begin position="183"/>
        <end position="209"/>
    </location>
</feature>
<dbReference type="PANTHER" id="PTHR24264:SF83">
    <property type="entry name" value="COMPLEMENT FACTOR I"/>
    <property type="match status" value="1"/>
</dbReference>
<organism evidence="13 14">
    <name type="scientific">Mytilus edulis</name>
    <name type="common">Blue mussel</name>
    <dbReference type="NCBI Taxonomy" id="6550"/>
    <lineage>
        <taxon>Eukaryota</taxon>
        <taxon>Metazoa</taxon>
        <taxon>Spiralia</taxon>
        <taxon>Lophotrochozoa</taxon>
        <taxon>Mollusca</taxon>
        <taxon>Bivalvia</taxon>
        <taxon>Autobranchia</taxon>
        <taxon>Pteriomorphia</taxon>
        <taxon>Mytilida</taxon>
        <taxon>Mytiloidea</taxon>
        <taxon>Mytilidae</taxon>
        <taxon>Mytilinae</taxon>
        <taxon>Mytilus</taxon>
    </lineage>
</organism>
<dbReference type="OrthoDB" id="5917530at2759"/>
<evidence type="ECO:0000256" key="5">
    <source>
        <dbReference type="ARBA" id="ARBA00022801"/>
    </source>
</evidence>
<dbReference type="AlphaFoldDB" id="A0A8S3QX10"/>
<reference evidence="13" key="1">
    <citation type="submission" date="2021-03" db="EMBL/GenBank/DDBJ databases">
        <authorList>
            <person name="Bekaert M."/>
        </authorList>
    </citation>
    <scope>NUCLEOTIDE SEQUENCE</scope>
</reference>
<dbReference type="InterPro" id="IPR050127">
    <property type="entry name" value="Serine_Proteases_S1"/>
</dbReference>
<dbReference type="EMBL" id="CAJPWZ010000720">
    <property type="protein sequence ID" value="CAG2199263.1"/>
    <property type="molecule type" value="Genomic_DNA"/>
</dbReference>
<dbReference type="GO" id="GO:0006508">
    <property type="term" value="P:proteolysis"/>
    <property type="evidence" value="ECO:0007669"/>
    <property type="project" value="UniProtKB-KW"/>
</dbReference>
<dbReference type="InterPro" id="IPR043504">
    <property type="entry name" value="Peptidase_S1_PA_chymotrypsin"/>
</dbReference>
<keyword evidence="9" id="KW-1015">Disulfide bond</keyword>
<comment type="similarity">
    <text evidence="2">Belongs to the PMP-22/EMP/MP20 family. CACNG subfamily.</text>
</comment>
<dbReference type="CDD" id="cd00190">
    <property type="entry name" value="Tryp_SPc"/>
    <property type="match status" value="1"/>
</dbReference>
<evidence type="ECO:0000256" key="7">
    <source>
        <dbReference type="ARBA" id="ARBA00022989"/>
    </source>
</evidence>
<keyword evidence="6" id="KW-0720">Serine protease</keyword>
<dbReference type="FunFam" id="2.40.10.10:FF:000002">
    <property type="entry name" value="Transmembrane protease serine"/>
    <property type="match status" value="1"/>
</dbReference>
<evidence type="ECO:0000256" key="3">
    <source>
        <dbReference type="ARBA" id="ARBA00022670"/>
    </source>
</evidence>
<keyword evidence="7 11" id="KW-1133">Transmembrane helix</keyword>
<evidence type="ECO:0000256" key="11">
    <source>
        <dbReference type="SAM" id="Phobius"/>
    </source>
</evidence>
<comment type="subcellular location">
    <subcellularLocation>
        <location evidence="1">Membrane</location>
        <topology evidence="1">Multi-pass membrane protein</topology>
    </subcellularLocation>
</comment>
<dbReference type="GO" id="GO:0004252">
    <property type="term" value="F:serine-type endopeptidase activity"/>
    <property type="evidence" value="ECO:0007669"/>
    <property type="project" value="InterPro"/>
</dbReference>
<evidence type="ECO:0000256" key="8">
    <source>
        <dbReference type="ARBA" id="ARBA00023136"/>
    </source>
</evidence>
<dbReference type="InterPro" id="IPR009003">
    <property type="entry name" value="Peptidase_S1_PA"/>
</dbReference>
<evidence type="ECO:0000313" key="14">
    <source>
        <dbReference type="Proteomes" id="UP000683360"/>
    </source>
</evidence>
<dbReference type="Gene3D" id="1.20.140.150">
    <property type="match status" value="1"/>
</dbReference>
<sequence>MLACVAFSLGAVSLASIALAISTDYWLMLSEEVTTESMLSISEITVMKEMNYSMPETIEIASKIGLWRFCIIYAEGKACTPLDYTSSLKKKDKNDKQETTTAIAEAQRAATPVFLTGFFLVICSTLFNIVGNIRGNVLTLLAAVFYINAGLCIAVGMVLYITFINDETSHAKKSEDLAFSYEYSWSTYLVALCFFASQTAAVVCISIFIKRFPSSEDKLRIIPGLERKSLAADWQIDVGVHSRSANELNQKAYQVSEIHVHENYSASYLLSDIALLRLSTPIEENADVTPICVTSLPIEDFYGKNCVVTGWGTTMESGSLADRLKEVYKPILPNSECLTNIGGAFNPDHMTCAGYLEGGKGSCQGDQGGPLACFNSQGKYDLIGIVSWGFGCAREGFPAVYANVHKYLDWIANHASS</sequence>
<keyword evidence="3" id="KW-0645">Protease</keyword>
<dbReference type="InterPro" id="IPR001254">
    <property type="entry name" value="Trypsin_dom"/>
</dbReference>
<keyword evidence="5" id="KW-0378">Hydrolase</keyword>
<dbReference type="GO" id="GO:0006816">
    <property type="term" value="P:calcium ion transport"/>
    <property type="evidence" value="ECO:0007669"/>
    <property type="project" value="InterPro"/>
</dbReference>
<dbReference type="GO" id="GO:0016020">
    <property type="term" value="C:membrane"/>
    <property type="evidence" value="ECO:0007669"/>
    <property type="project" value="UniProtKB-SubCell"/>
</dbReference>
<comment type="similarity">
    <text evidence="10">Belongs to the peptidase S1 family. CLIP subfamily.</text>
</comment>
<gene>
    <name evidence="13" type="ORF">MEDL_14034</name>
</gene>
<evidence type="ECO:0000256" key="1">
    <source>
        <dbReference type="ARBA" id="ARBA00004141"/>
    </source>
</evidence>
<name>A0A8S3QX10_MYTED</name>
<dbReference type="InterPro" id="IPR008368">
    <property type="entry name" value="VDCC_gsu"/>
</dbReference>
<dbReference type="Pfam" id="PF00089">
    <property type="entry name" value="Trypsin"/>
    <property type="match status" value="1"/>
</dbReference>
<keyword evidence="8 11" id="KW-0472">Membrane</keyword>
<evidence type="ECO:0000256" key="4">
    <source>
        <dbReference type="ARBA" id="ARBA00022692"/>
    </source>
</evidence>
<protein>
    <submittedName>
        <fullName evidence="13">Anionic trypsin,Trypsin-1,Trypsin</fullName>
    </submittedName>
</protein>
<dbReference type="SUPFAM" id="SSF50494">
    <property type="entry name" value="Trypsin-like serine proteases"/>
    <property type="match status" value="1"/>
</dbReference>
<evidence type="ECO:0000256" key="6">
    <source>
        <dbReference type="ARBA" id="ARBA00022825"/>
    </source>
</evidence>